<accession>A0AAW2ZHZ0</accession>
<feature type="active site" evidence="7">
    <location>
        <position position="423"/>
    </location>
</feature>
<dbReference type="GO" id="GO:0043418">
    <property type="term" value="P:homocysteine catabolic process"/>
    <property type="evidence" value="ECO:0007669"/>
    <property type="project" value="TreeGrafter"/>
</dbReference>
<name>A0AAW2ZHZ0_9EUKA</name>
<keyword evidence="5 6" id="KW-0788">Thiol protease</keyword>
<sequence length="482" mass="56629">MQKHIDHNLIHDLQDKFNDEFEDGVLQNVIMKSGGRHVTLNRNILTKATSQHYFSHELKRFKVTDQKSSGRCWLFAGLNVVRCNLYQNDNHILSHLKKLEFSQSYLFFYDKLERSNTFIENLYSLFKEKKDADDRVVSILLRNVCNDGGDWNNFVDLIEKYGLVPEVIMPDRHGATSAKPMNDALKEVLRRTARDLFHNIHDYDLIKKTALQQVYTIISLHLGSPPDCFELFELIDAFKRMNKIKNNLSSQQVILDQEHVKIKHTPVDFYYELVKPHTDVREYMCLIHDPRTHKYPYYHTYTKQFPMGVTKPCQDSSQHDHFLLNVDMRTIQHASMLSIAKHHKSVWIGCEFGRNADVAHGVLDDDLHQLSRYVYHQHEEMSKQDRIEFKHVSGAHAMVIVGVNITNDNHEQQAQPNRWRVENSHGEKSGRNGYFVMMNNWFDENVHQVAIHKSCLPSHLQHYNKDHPIVLPMWFNTFNSKL</sequence>
<dbReference type="InterPro" id="IPR025660">
    <property type="entry name" value="Pept_his_AS"/>
</dbReference>
<gene>
    <name evidence="8" type="ORF">AKO1_015486</name>
</gene>
<comment type="catalytic activity">
    <reaction evidence="1">
        <text>Inactivates bleomycin B2 (a cytotoxic glycometallopeptide) by hydrolysis of a carboxyamide bond of beta-aminoalanine, but also shows general aminopeptidase activity. The specificity varies somewhat with source, but amino acid arylamides of Met, Leu and Ala are preferred.</text>
        <dbReference type="EC" id="3.4.22.40"/>
    </reaction>
</comment>
<dbReference type="InterPro" id="IPR004134">
    <property type="entry name" value="Peptidase_C1B"/>
</dbReference>
<comment type="similarity">
    <text evidence="6">Belongs to the peptidase C1 family.</text>
</comment>
<organism evidence="8 9">
    <name type="scientific">Acrasis kona</name>
    <dbReference type="NCBI Taxonomy" id="1008807"/>
    <lineage>
        <taxon>Eukaryota</taxon>
        <taxon>Discoba</taxon>
        <taxon>Heterolobosea</taxon>
        <taxon>Tetramitia</taxon>
        <taxon>Eutetramitia</taxon>
        <taxon>Acrasidae</taxon>
        <taxon>Acrasis</taxon>
    </lineage>
</organism>
<evidence type="ECO:0000256" key="7">
    <source>
        <dbReference type="PIRSR" id="PIRSR005700-1"/>
    </source>
</evidence>
<evidence type="ECO:0000313" key="9">
    <source>
        <dbReference type="Proteomes" id="UP001431209"/>
    </source>
</evidence>
<evidence type="ECO:0000256" key="1">
    <source>
        <dbReference type="ARBA" id="ARBA00000423"/>
    </source>
</evidence>
<dbReference type="GO" id="GO:0009636">
    <property type="term" value="P:response to toxic substance"/>
    <property type="evidence" value="ECO:0007669"/>
    <property type="project" value="TreeGrafter"/>
</dbReference>
<dbReference type="InterPro" id="IPR000169">
    <property type="entry name" value="Pept_cys_AS"/>
</dbReference>
<evidence type="ECO:0000313" key="8">
    <source>
        <dbReference type="EMBL" id="KAL0488294.1"/>
    </source>
</evidence>
<evidence type="ECO:0000256" key="3">
    <source>
        <dbReference type="ARBA" id="ARBA00022670"/>
    </source>
</evidence>
<evidence type="ECO:0000256" key="2">
    <source>
        <dbReference type="ARBA" id="ARBA00012465"/>
    </source>
</evidence>
<dbReference type="PROSITE" id="PS00639">
    <property type="entry name" value="THIOL_PROTEASE_HIS"/>
    <property type="match status" value="1"/>
</dbReference>
<keyword evidence="4 6" id="KW-0378">Hydrolase</keyword>
<proteinExistence type="inferred from homology"/>
<keyword evidence="3 6" id="KW-0645">Protease</keyword>
<dbReference type="PROSITE" id="PS00139">
    <property type="entry name" value="THIOL_PROTEASE_CYS"/>
    <property type="match status" value="1"/>
</dbReference>
<dbReference type="GO" id="GO:0006508">
    <property type="term" value="P:proteolysis"/>
    <property type="evidence" value="ECO:0007669"/>
    <property type="project" value="UniProtKB-KW"/>
</dbReference>
<dbReference type="InterPro" id="IPR038765">
    <property type="entry name" value="Papain-like_cys_pep_sf"/>
</dbReference>
<dbReference type="Proteomes" id="UP001431209">
    <property type="component" value="Unassembled WGS sequence"/>
</dbReference>
<dbReference type="PANTHER" id="PTHR10363:SF2">
    <property type="entry name" value="BLEOMYCIN HYDROLASE"/>
    <property type="match status" value="1"/>
</dbReference>
<protein>
    <recommendedName>
        <fullName evidence="2">bleomycin hydrolase</fullName>
        <ecNumber evidence="2">3.4.22.40</ecNumber>
    </recommendedName>
</protein>
<dbReference type="GO" id="GO:0004197">
    <property type="term" value="F:cysteine-type endopeptidase activity"/>
    <property type="evidence" value="ECO:0007669"/>
    <property type="project" value="UniProtKB-EC"/>
</dbReference>
<dbReference type="Pfam" id="PF03051">
    <property type="entry name" value="Peptidase_C1_2"/>
    <property type="match status" value="1"/>
</dbReference>
<dbReference type="PIRSF" id="PIRSF005700">
    <property type="entry name" value="PepC"/>
    <property type="match status" value="1"/>
</dbReference>
<feature type="active site" evidence="7">
    <location>
        <position position="396"/>
    </location>
</feature>
<dbReference type="GO" id="GO:0005737">
    <property type="term" value="C:cytoplasm"/>
    <property type="evidence" value="ECO:0007669"/>
    <property type="project" value="TreeGrafter"/>
</dbReference>
<dbReference type="EC" id="3.4.22.40" evidence="2"/>
<evidence type="ECO:0000256" key="6">
    <source>
        <dbReference type="PIRNR" id="PIRNR005700"/>
    </source>
</evidence>
<dbReference type="SUPFAM" id="SSF54001">
    <property type="entry name" value="Cysteine proteinases"/>
    <property type="match status" value="1"/>
</dbReference>
<feature type="active site" evidence="7">
    <location>
        <position position="72"/>
    </location>
</feature>
<dbReference type="AlphaFoldDB" id="A0AAW2ZHZ0"/>
<dbReference type="GO" id="GO:0070005">
    <property type="term" value="F:cysteine-type aminopeptidase activity"/>
    <property type="evidence" value="ECO:0007669"/>
    <property type="project" value="InterPro"/>
</dbReference>
<evidence type="ECO:0000256" key="4">
    <source>
        <dbReference type="ARBA" id="ARBA00022801"/>
    </source>
</evidence>
<reference evidence="8 9" key="1">
    <citation type="submission" date="2024-03" db="EMBL/GenBank/DDBJ databases">
        <title>The Acrasis kona genome and developmental transcriptomes reveal deep origins of eukaryotic multicellular pathways.</title>
        <authorList>
            <person name="Sheikh S."/>
            <person name="Fu C.-J."/>
            <person name="Brown M.W."/>
            <person name="Baldauf S.L."/>
        </authorList>
    </citation>
    <scope>NUCLEOTIDE SEQUENCE [LARGE SCALE GENOMIC DNA]</scope>
    <source>
        <strain evidence="8 9">ATCC MYA-3509</strain>
    </source>
</reference>
<dbReference type="EMBL" id="JAOPGA020001428">
    <property type="protein sequence ID" value="KAL0488294.1"/>
    <property type="molecule type" value="Genomic_DNA"/>
</dbReference>
<dbReference type="PANTHER" id="PTHR10363">
    <property type="entry name" value="BLEOMYCIN HYDROLASE"/>
    <property type="match status" value="1"/>
</dbReference>
<comment type="caution">
    <text evidence="8">The sequence shown here is derived from an EMBL/GenBank/DDBJ whole genome shotgun (WGS) entry which is preliminary data.</text>
</comment>
<dbReference type="Gene3D" id="3.90.70.10">
    <property type="entry name" value="Cysteine proteinases"/>
    <property type="match status" value="1"/>
</dbReference>
<keyword evidence="9" id="KW-1185">Reference proteome</keyword>
<evidence type="ECO:0000256" key="5">
    <source>
        <dbReference type="ARBA" id="ARBA00022807"/>
    </source>
</evidence>